<dbReference type="InterPro" id="IPR036396">
    <property type="entry name" value="Cyt_P450_sf"/>
</dbReference>
<dbReference type="GO" id="GO:0020037">
    <property type="term" value="F:heme binding"/>
    <property type="evidence" value="ECO:0007669"/>
    <property type="project" value="InterPro"/>
</dbReference>
<evidence type="ECO:0000313" key="12">
    <source>
        <dbReference type="Proteomes" id="UP000593562"/>
    </source>
</evidence>
<dbReference type="OrthoDB" id="1470350at2759"/>
<evidence type="ECO:0000256" key="6">
    <source>
        <dbReference type="ARBA" id="ARBA00023004"/>
    </source>
</evidence>
<sequence length="515" mass="58868">MAVTVGGIEILVTFLFLCSLLILYSLIQKMKSSGFFGFPVLGNLPDILINASRIHEHTTQVLKRSRGTAVFKGPWLSKMEFLITSDPMNIHHILSKNFINYPKGPDFKETFEPLGDGIFNSDSELWEIQRKFLHSLMKNSNFEHFVKQNVHTKLVKGLFPVLDHVSKSSTGVVDMQDVFQRLMFDTTSLTILGFDSNCLSVDFPEVPHAKAFDIMEESAFYRHVLPAWFWKLQRKLHIGEEKKLAIAWKTFDDFVYQCIARKREERKEKIKNDNSDLLTAYMDAEFKDGDEVLSAMIKSDKFLRDMVFNLLAAGRDTLSIGLSWFIWLIANNPSVETKILEEIKANLADTEDANRYLFSVNEVNKLVYLQAALCETLRLYPPVPINHKSTLEQDILPTGHAVKRNQMVLISFYSVGRNKEIWGKDCLEFKPERWINVEKGGILHVPSYKFVAFNAGPRTCLGKDASFIQMKMVAIAILCNYHVQVVEGHPVFPANSVLLPMKYGLKVRITKRSSI</sequence>
<accession>A0A7J7CIV4</accession>
<feature type="transmembrane region" description="Helical" evidence="10">
    <location>
        <begin position="6"/>
        <end position="27"/>
    </location>
</feature>
<evidence type="ECO:0000313" key="11">
    <source>
        <dbReference type="EMBL" id="KAF5733998.1"/>
    </source>
</evidence>
<evidence type="ECO:0000256" key="5">
    <source>
        <dbReference type="ARBA" id="ARBA00023002"/>
    </source>
</evidence>
<dbReference type="CDD" id="cd11064">
    <property type="entry name" value="CYP86A"/>
    <property type="match status" value="1"/>
</dbReference>
<dbReference type="Pfam" id="PF00067">
    <property type="entry name" value="p450"/>
    <property type="match status" value="1"/>
</dbReference>
<gene>
    <name evidence="11" type="ORF">HS088_TW16G00439</name>
</gene>
<keyword evidence="12" id="KW-1185">Reference proteome</keyword>
<dbReference type="InterPro" id="IPR002401">
    <property type="entry name" value="Cyt_P450_E_grp-I"/>
</dbReference>
<dbReference type="PANTHER" id="PTHR24296">
    <property type="entry name" value="CYTOCHROME P450"/>
    <property type="match status" value="1"/>
</dbReference>
<keyword evidence="10" id="KW-1133">Transmembrane helix</keyword>
<keyword evidence="6 8" id="KW-0408">Iron</keyword>
<evidence type="ECO:0000256" key="8">
    <source>
        <dbReference type="PIRSR" id="PIRSR602401-1"/>
    </source>
</evidence>
<dbReference type="InterPro" id="IPR001128">
    <property type="entry name" value="Cyt_P450"/>
</dbReference>
<keyword evidence="10" id="KW-0812">Transmembrane</keyword>
<comment type="similarity">
    <text evidence="2 9">Belongs to the cytochrome P450 family.</text>
</comment>
<dbReference type="GO" id="GO:0005506">
    <property type="term" value="F:iron ion binding"/>
    <property type="evidence" value="ECO:0007669"/>
    <property type="project" value="InterPro"/>
</dbReference>
<protein>
    <recommendedName>
        <fullName evidence="13">Cytochrome P450</fullName>
    </recommendedName>
</protein>
<keyword evidence="4 8" id="KW-0479">Metal-binding</keyword>
<dbReference type="InterPro" id="IPR017972">
    <property type="entry name" value="Cyt_P450_CS"/>
</dbReference>
<keyword evidence="5 9" id="KW-0560">Oxidoreductase</keyword>
<keyword evidence="3 8" id="KW-0349">Heme</keyword>
<evidence type="ECO:0000256" key="3">
    <source>
        <dbReference type="ARBA" id="ARBA00022617"/>
    </source>
</evidence>
<keyword evidence="7 9" id="KW-0503">Monooxygenase</keyword>
<evidence type="ECO:0000256" key="7">
    <source>
        <dbReference type="ARBA" id="ARBA00023033"/>
    </source>
</evidence>
<evidence type="ECO:0000256" key="4">
    <source>
        <dbReference type="ARBA" id="ARBA00022723"/>
    </source>
</evidence>
<evidence type="ECO:0000256" key="10">
    <source>
        <dbReference type="SAM" id="Phobius"/>
    </source>
</evidence>
<organism evidence="11 12">
    <name type="scientific">Tripterygium wilfordii</name>
    <name type="common">Thunder God vine</name>
    <dbReference type="NCBI Taxonomy" id="458696"/>
    <lineage>
        <taxon>Eukaryota</taxon>
        <taxon>Viridiplantae</taxon>
        <taxon>Streptophyta</taxon>
        <taxon>Embryophyta</taxon>
        <taxon>Tracheophyta</taxon>
        <taxon>Spermatophyta</taxon>
        <taxon>Magnoliopsida</taxon>
        <taxon>eudicotyledons</taxon>
        <taxon>Gunneridae</taxon>
        <taxon>Pentapetalae</taxon>
        <taxon>rosids</taxon>
        <taxon>fabids</taxon>
        <taxon>Celastrales</taxon>
        <taxon>Celastraceae</taxon>
        <taxon>Tripterygium</taxon>
    </lineage>
</organism>
<evidence type="ECO:0000256" key="1">
    <source>
        <dbReference type="ARBA" id="ARBA00001971"/>
    </source>
</evidence>
<dbReference type="Gene3D" id="1.10.630.10">
    <property type="entry name" value="Cytochrome P450"/>
    <property type="match status" value="1"/>
</dbReference>
<dbReference type="EMBL" id="JAAARO010000016">
    <property type="protein sequence ID" value="KAF5733998.1"/>
    <property type="molecule type" value="Genomic_DNA"/>
</dbReference>
<dbReference type="SUPFAM" id="SSF48264">
    <property type="entry name" value="Cytochrome P450"/>
    <property type="match status" value="1"/>
</dbReference>
<dbReference type="GO" id="GO:0016705">
    <property type="term" value="F:oxidoreductase activity, acting on paired donors, with incorporation or reduction of molecular oxygen"/>
    <property type="evidence" value="ECO:0007669"/>
    <property type="project" value="InterPro"/>
</dbReference>
<feature type="binding site" description="axial binding residue" evidence="8">
    <location>
        <position position="460"/>
    </location>
    <ligand>
        <name>heme</name>
        <dbReference type="ChEBI" id="CHEBI:30413"/>
    </ligand>
    <ligandPart>
        <name>Fe</name>
        <dbReference type="ChEBI" id="CHEBI:18248"/>
    </ligandPart>
</feature>
<dbReference type="Proteomes" id="UP000593562">
    <property type="component" value="Unassembled WGS sequence"/>
</dbReference>
<dbReference type="InParanoid" id="A0A7J7CIV4"/>
<reference evidence="11 12" key="1">
    <citation type="journal article" date="2020" name="Nat. Commun.">
        <title>Genome of Tripterygium wilfordii and identification of cytochrome P450 involved in triptolide biosynthesis.</title>
        <authorList>
            <person name="Tu L."/>
            <person name="Su P."/>
            <person name="Zhang Z."/>
            <person name="Gao L."/>
            <person name="Wang J."/>
            <person name="Hu T."/>
            <person name="Zhou J."/>
            <person name="Zhang Y."/>
            <person name="Zhao Y."/>
            <person name="Liu Y."/>
            <person name="Song Y."/>
            <person name="Tong Y."/>
            <person name="Lu Y."/>
            <person name="Yang J."/>
            <person name="Xu C."/>
            <person name="Jia M."/>
            <person name="Peters R.J."/>
            <person name="Huang L."/>
            <person name="Gao W."/>
        </authorList>
    </citation>
    <scope>NUCLEOTIDE SEQUENCE [LARGE SCALE GENOMIC DNA]</scope>
    <source>
        <strain evidence="12">cv. XIE 37</strain>
        <tissue evidence="11">Leaf</tissue>
    </source>
</reference>
<comment type="cofactor">
    <cofactor evidence="1 8">
        <name>heme</name>
        <dbReference type="ChEBI" id="CHEBI:30413"/>
    </cofactor>
</comment>
<proteinExistence type="inferred from homology"/>
<name>A0A7J7CIV4_TRIWF</name>
<dbReference type="GO" id="GO:0006629">
    <property type="term" value="P:lipid metabolic process"/>
    <property type="evidence" value="ECO:0007669"/>
    <property type="project" value="UniProtKB-ARBA"/>
</dbReference>
<dbReference type="AlphaFoldDB" id="A0A7J7CIV4"/>
<evidence type="ECO:0008006" key="13">
    <source>
        <dbReference type="Google" id="ProtNLM"/>
    </source>
</evidence>
<dbReference type="PROSITE" id="PS00086">
    <property type="entry name" value="CYTOCHROME_P450"/>
    <property type="match status" value="1"/>
</dbReference>
<evidence type="ECO:0000256" key="2">
    <source>
        <dbReference type="ARBA" id="ARBA00010617"/>
    </source>
</evidence>
<keyword evidence="10" id="KW-0472">Membrane</keyword>
<dbReference type="PRINTS" id="PR00463">
    <property type="entry name" value="EP450I"/>
</dbReference>
<evidence type="ECO:0000256" key="9">
    <source>
        <dbReference type="RuleBase" id="RU000461"/>
    </source>
</evidence>
<dbReference type="GO" id="GO:0004497">
    <property type="term" value="F:monooxygenase activity"/>
    <property type="evidence" value="ECO:0007669"/>
    <property type="project" value="UniProtKB-KW"/>
</dbReference>
<comment type="caution">
    <text evidence="11">The sequence shown here is derived from an EMBL/GenBank/DDBJ whole genome shotgun (WGS) entry which is preliminary data.</text>
</comment>
<dbReference type="PRINTS" id="PR00385">
    <property type="entry name" value="P450"/>
</dbReference>